<dbReference type="RefSeq" id="WP_162447428.1">
    <property type="nucleotide sequence ID" value="NZ_CP048222.1"/>
</dbReference>
<gene>
    <name evidence="1" type="ORF">GXP67_34950</name>
</gene>
<evidence type="ECO:0000313" key="1">
    <source>
        <dbReference type="EMBL" id="QHT71492.1"/>
    </source>
</evidence>
<dbReference type="Proteomes" id="UP000480178">
    <property type="component" value="Chromosome"/>
</dbReference>
<protein>
    <submittedName>
        <fullName evidence="1">Uncharacterized protein</fullName>
    </submittedName>
</protein>
<name>A0A6C0GVY5_9BACT</name>
<evidence type="ECO:0000313" key="2">
    <source>
        <dbReference type="Proteomes" id="UP000480178"/>
    </source>
</evidence>
<reference evidence="1 2" key="1">
    <citation type="submission" date="2020-01" db="EMBL/GenBank/DDBJ databases">
        <authorList>
            <person name="Kim M.K."/>
        </authorList>
    </citation>
    <scope>NUCLEOTIDE SEQUENCE [LARGE SCALE GENOMIC DNA]</scope>
    <source>
        <strain evidence="1 2">172606-1</strain>
    </source>
</reference>
<dbReference type="AlphaFoldDB" id="A0A6C0GVY5"/>
<keyword evidence="2" id="KW-1185">Reference proteome</keyword>
<sequence>MQKKVNFDGDLITCDGYQSLGHVIEIQENAMVIAENKTLAMFERAAGI</sequence>
<dbReference type="KEGG" id="rhoz:GXP67_34950"/>
<organism evidence="1 2">
    <name type="scientific">Rhodocytophaga rosea</name>
    <dbReference type="NCBI Taxonomy" id="2704465"/>
    <lineage>
        <taxon>Bacteria</taxon>
        <taxon>Pseudomonadati</taxon>
        <taxon>Bacteroidota</taxon>
        <taxon>Cytophagia</taxon>
        <taxon>Cytophagales</taxon>
        <taxon>Rhodocytophagaceae</taxon>
        <taxon>Rhodocytophaga</taxon>
    </lineage>
</organism>
<dbReference type="EMBL" id="CP048222">
    <property type="protein sequence ID" value="QHT71492.1"/>
    <property type="molecule type" value="Genomic_DNA"/>
</dbReference>
<accession>A0A6C0GVY5</accession>
<proteinExistence type="predicted"/>